<feature type="region of interest" description="Disordered" evidence="9">
    <location>
        <begin position="1"/>
        <end position="24"/>
    </location>
</feature>
<feature type="binding site" evidence="8">
    <location>
        <position position="424"/>
    </location>
    <ligand>
        <name>GTP</name>
        <dbReference type="ChEBI" id="CHEBI:37565"/>
    </ligand>
</feature>
<dbReference type="PIRSF" id="PIRSF001348">
    <property type="entry name" value="PEP_carboxykinase_GTP"/>
    <property type="match status" value="1"/>
</dbReference>
<dbReference type="RefSeq" id="WP_394822109.1">
    <property type="nucleotide sequence ID" value="NZ_CP089984.1"/>
</dbReference>
<feature type="binding site" evidence="8">
    <location>
        <begin position="222"/>
        <end position="224"/>
    </location>
    <ligand>
        <name>substrate</name>
    </ligand>
</feature>
<feature type="binding site" evidence="8">
    <location>
        <position position="273"/>
    </location>
    <ligand>
        <name>substrate</name>
    </ligand>
</feature>
<keyword evidence="2 8" id="KW-0479">Metal-binding</keyword>
<evidence type="ECO:0000256" key="8">
    <source>
        <dbReference type="HAMAP-Rule" id="MF_00452"/>
    </source>
</evidence>
<evidence type="ECO:0000256" key="2">
    <source>
        <dbReference type="ARBA" id="ARBA00022723"/>
    </source>
</evidence>
<sequence length="621" mass="68919">MSTTPVSPTGKSPYPSSVLAGPSKVPSTNPHLVTWVNEMAALCKPDRVVWVDGSEEEKKRLTDEAVAQGTLLPLNQEKLPGCYLHRSNPNDVARVEQLTFICTPTADEAGPTNNWMAPKDAYEKLGKLFDGSMRGRTMYVVPYIMGPAGSPMAKVGVELTDSIYVVLNMRIMARMGNIALKQLGESNDFNRGLHSTLDCNPERRFICHFPQDNTIWSVGSGYGGNVLLGKKCLALRVGSYLGRKEGWLAEHMLILGVESPEGEMTYVAAAFPSACGKTNFAMMIPPARFKGWKIYTVGDDIAWMKVGEDGRLRAVNPEFGYFGVAPGTNLKSNPNAMRTIARDTIYTNVALTSDGDVWWEGKDGDIPNELTDWQGRPWTRKGSTEKAAHPNSRFTAPMTNNPALSRFAEDPEGVPISAIIFGGRRANTVPLVIQAFSWTHGVFFGSALGSETTAAAAGKTGIVRRDPFAMLPFCGYNMADYFAHWLEMQAFITNPPKIFMVNWFRQDKNGNFLWPGFGENMRVLKWIVDRARLRVGGQETPFGWVPRAGDLDLSGLAISHEQVDAATEIDLDEWKAELESHGDFFKKFGERLPHVLELQREMFLARIETLKKRKWGAHQLD</sequence>
<dbReference type="NCBIfam" id="NF003253">
    <property type="entry name" value="PRK04210.1"/>
    <property type="match status" value="1"/>
</dbReference>
<dbReference type="PANTHER" id="PTHR11561">
    <property type="entry name" value="PHOSPHOENOLPYRUVATE CARBOXYKINASE"/>
    <property type="match status" value="1"/>
</dbReference>
<evidence type="ECO:0000256" key="4">
    <source>
        <dbReference type="ARBA" id="ARBA00022793"/>
    </source>
</evidence>
<comment type="pathway">
    <text evidence="8">Carbohydrate biosynthesis; gluconeogenesis.</text>
</comment>
<dbReference type="InterPro" id="IPR035078">
    <property type="entry name" value="PEP_carboxykinase_GTP_N"/>
</dbReference>
<dbReference type="InterPro" id="IPR008209">
    <property type="entry name" value="PEP_carboxykinase_GTP"/>
</dbReference>
<feature type="binding site" evidence="8">
    <location>
        <position position="231"/>
    </location>
    <ligand>
        <name>Mn(2+)</name>
        <dbReference type="ChEBI" id="CHEBI:29035"/>
    </ligand>
</feature>
<dbReference type="EC" id="4.1.1.32" evidence="8"/>
<evidence type="ECO:0000256" key="6">
    <source>
        <dbReference type="ARBA" id="ARBA00023211"/>
    </source>
</evidence>
<evidence type="ECO:0000256" key="1">
    <source>
        <dbReference type="ARBA" id="ARBA00005796"/>
    </source>
</evidence>
<keyword evidence="5 8" id="KW-0342">GTP-binding</keyword>
<feature type="binding site" evidence="8">
    <location>
        <begin position="517"/>
        <end position="520"/>
    </location>
    <ligand>
        <name>GTP</name>
        <dbReference type="ChEBI" id="CHEBI:37565"/>
    </ligand>
</feature>
<comment type="subunit">
    <text evidence="8">Monomer.</text>
</comment>
<feature type="active site" evidence="8">
    <location>
        <position position="275"/>
    </location>
</feature>
<dbReference type="InterPro" id="IPR018091">
    <property type="entry name" value="PEP_carboxykin_GTP_CS"/>
</dbReference>
<name>A0ABZ2LNJ7_9BACT</name>
<feature type="binding site" evidence="8">
    <location>
        <begin position="391"/>
        <end position="393"/>
    </location>
    <ligand>
        <name>substrate</name>
    </ligand>
</feature>
<feature type="domain" description="Phosphoenolpyruvate carboxykinase GTP-utilising N-terminal" evidence="11">
    <location>
        <begin position="35"/>
        <end position="243"/>
    </location>
</feature>
<dbReference type="Gene3D" id="2.170.8.10">
    <property type="entry name" value="Phosphoenolpyruvate Carboxykinase, domain 2"/>
    <property type="match status" value="1"/>
</dbReference>
<evidence type="ECO:0000256" key="9">
    <source>
        <dbReference type="SAM" id="MobiDB-lite"/>
    </source>
</evidence>
<dbReference type="SUPFAM" id="SSF53795">
    <property type="entry name" value="PEP carboxykinase-like"/>
    <property type="match status" value="1"/>
</dbReference>
<feature type="binding site" evidence="8">
    <location>
        <position position="393"/>
    </location>
    <ligand>
        <name>GTP</name>
        <dbReference type="ChEBI" id="CHEBI:37565"/>
    </ligand>
</feature>
<organism evidence="12 13">
    <name type="scientific">Pendulispora albinea</name>
    <dbReference type="NCBI Taxonomy" id="2741071"/>
    <lineage>
        <taxon>Bacteria</taxon>
        <taxon>Pseudomonadati</taxon>
        <taxon>Myxococcota</taxon>
        <taxon>Myxococcia</taxon>
        <taxon>Myxococcales</taxon>
        <taxon>Sorangiineae</taxon>
        <taxon>Pendulisporaceae</taxon>
        <taxon>Pendulispora</taxon>
    </lineage>
</organism>
<accession>A0ABZ2LNJ7</accession>
<proteinExistence type="inferred from homology"/>
<comment type="catalytic activity">
    <reaction evidence="8">
        <text>oxaloacetate + GTP = phosphoenolpyruvate + GDP + CO2</text>
        <dbReference type="Rhea" id="RHEA:10388"/>
        <dbReference type="ChEBI" id="CHEBI:16452"/>
        <dbReference type="ChEBI" id="CHEBI:16526"/>
        <dbReference type="ChEBI" id="CHEBI:37565"/>
        <dbReference type="ChEBI" id="CHEBI:58189"/>
        <dbReference type="ChEBI" id="CHEBI:58702"/>
        <dbReference type="EC" id="4.1.1.32"/>
    </reaction>
</comment>
<dbReference type="HAMAP" id="MF_00452">
    <property type="entry name" value="PEPCK_GTP"/>
    <property type="match status" value="1"/>
</dbReference>
<dbReference type="Proteomes" id="UP001370348">
    <property type="component" value="Chromosome"/>
</dbReference>
<feature type="binding site" evidence="8">
    <location>
        <position position="94"/>
    </location>
    <ligand>
        <name>substrate</name>
    </ligand>
</feature>
<dbReference type="Gene3D" id="3.90.228.20">
    <property type="match status" value="1"/>
</dbReference>
<dbReference type="Pfam" id="PF00821">
    <property type="entry name" value="PEPCK_GTP"/>
    <property type="match status" value="1"/>
</dbReference>
<evidence type="ECO:0000259" key="11">
    <source>
        <dbReference type="Pfam" id="PF17297"/>
    </source>
</evidence>
<dbReference type="SUPFAM" id="SSF68923">
    <property type="entry name" value="PEP carboxykinase N-terminal domain"/>
    <property type="match status" value="1"/>
</dbReference>
<dbReference type="InterPro" id="IPR035077">
    <property type="entry name" value="PEP_carboxykinase_GTP_C"/>
</dbReference>
<keyword evidence="7 8" id="KW-0456">Lyase</keyword>
<comment type="subcellular location">
    <subcellularLocation>
        <location evidence="8">Cytoplasm</location>
    </subcellularLocation>
</comment>
<feature type="region of interest" description="Disordered" evidence="9">
    <location>
        <begin position="369"/>
        <end position="401"/>
    </location>
</feature>
<keyword evidence="6 8" id="KW-0464">Manganese</keyword>
<dbReference type="GO" id="GO:0004613">
    <property type="term" value="F:phosphoenolpyruvate carboxykinase (GTP) activity"/>
    <property type="evidence" value="ECO:0007669"/>
    <property type="project" value="UniProtKB-EC"/>
</dbReference>
<gene>
    <name evidence="8" type="primary">pckG</name>
    <name evidence="12" type="ORF">LZC94_32150</name>
</gene>
<keyword evidence="8" id="KW-0963">Cytoplasm</keyword>
<dbReference type="Pfam" id="PF17297">
    <property type="entry name" value="PEPCK_N"/>
    <property type="match status" value="1"/>
</dbReference>
<feature type="compositionally biased region" description="Polar residues" evidence="9">
    <location>
        <begin position="1"/>
        <end position="10"/>
    </location>
</feature>
<reference evidence="12 13" key="1">
    <citation type="submission" date="2021-12" db="EMBL/GenBank/DDBJ databases">
        <title>Discovery of the Pendulisporaceae a myxobacterial family with distinct sporulation behavior and unique specialized metabolism.</title>
        <authorList>
            <person name="Garcia R."/>
            <person name="Popoff A."/>
            <person name="Bader C.D."/>
            <person name="Loehr J."/>
            <person name="Walesch S."/>
            <person name="Walt C."/>
            <person name="Boldt J."/>
            <person name="Bunk B."/>
            <person name="Haeckl F.J.F.P.J."/>
            <person name="Gunesch A.P."/>
            <person name="Birkelbach J."/>
            <person name="Nuebel U."/>
            <person name="Pietschmann T."/>
            <person name="Bach T."/>
            <person name="Mueller R."/>
        </authorList>
    </citation>
    <scope>NUCLEOTIDE SEQUENCE [LARGE SCALE GENOMIC DNA]</scope>
    <source>
        <strain evidence="12 13">MSr11954</strain>
    </source>
</reference>
<feature type="binding site" evidence="8">
    <location>
        <position position="300"/>
    </location>
    <ligand>
        <name>Mn(2+)</name>
        <dbReference type="ChEBI" id="CHEBI:29035"/>
    </ligand>
</feature>
<evidence type="ECO:0000259" key="10">
    <source>
        <dbReference type="Pfam" id="PF00821"/>
    </source>
</evidence>
<evidence type="ECO:0000256" key="3">
    <source>
        <dbReference type="ARBA" id="ARBA00022741"/>
    </source>
</evidence>
<dbReference type="CDD" id="cd00819">
    <property type="entry name" value="PEPCK_GTP"/>
    <property type="match status" value="1"/>
</dbReference>
<evidence type="ECO:0000313" key="12">
    <source>
        <dbReference type="EMBL" id="WXB12487.1"/>
    </source>
</evidence>
<evidence type="ECO:0000313" key="13">
    <source>
        <dbReference type="Proteomes" id="UP001370348"/>
    </source>
</evidence>
<evidence type="ECO:0000256" key="5">
    <source>
        <dbReference type="ARBA" id="ARBA00023134"/>
    </source>
</evidence>
<feature type="binding site" evidence="8">
    <location>
        <begin position="274"/>
        <end position="279"/>
    </location>
    <ligand>
        <name>GTP</name>
        <dbReference type="ChEBI" id="CHEBI:37565"/>
    </ligand>
</feature>
<keyword evidence="13" id="KW-1185">Reference proteome</keyword>
<dbReference type="InterPro" id="IPR013035">
    <property type="entry name" value="PEP_carboxykinase_C"/>
</dbReference>
<dbReference type="PROSITE" id="PS00505">
    <property type="entry name" value="PEPCK_GTP"/>
    <property type="match status" value="1"/>
</dbReference>
<protein>
    <recommendedName>
        <fullName evidence="8">Phosphoenolpyruvate carboxykinase [GTP]</fullName>
        <shortName evidence="8">PEP carboxykinase</shortName>
        <shortName evidence="8">PEPCK</shortName>
        <ecNumber evidence="8">4.1.1.32</ecNumber>
    </recommendedName>
    <alternativeName>
        <fullName evidence="8">GTP-dependent phosphoenolpyruvate carboxykinase</fullName>
        <shortName evidence="8">GTP-PEPCK</shortName>
    </alternativeName>
</protein>
<comment type="function">
    <text evidence="8">Catalyzes the conversion of oxaloacetate (OAA) to phosphoenolpyruvate (PEP), the rate-limiting step in the metabolic pathway that produces glucose from lactate and other precursors derived from the citric acid cycle.</text>
</comment>
<keyword evidence="4 8" id="KW-0210">Decarboxylase</keyword>
<dbReference type="PANTHER" id="PTHR11561:SF0">
    <property type="entry name" value="PHOSPHOENOLPYRUVATE CARBOXYKINASE [GTP]-RELATED"/>
    <property type="match status" value="1"/>
</dbReference>
<dbReference type="InterPro" id="IPR008210">
    <property type="entry name" value="PEP_carboxykinase_N"/>
</dbReference>
<evidence type="ECO:0000256" key="7">
    <source>
        <dbReference type="ARBA" id="ARBA00023239"/>
    </source>
</evidence>
<comment type="similarity">
    <text evidence="1 8">Belongs to the phosphoenolpyruvate carboxykinase [GTP] family.</text>
</comment>
<keyword evidence="3 8" id="KW-0547">Nucleotide-binding</keyword>
<comment type="cofactor">
    <cofactor evidence="8">
        <name>Mn(2+)</name>
        <dbReference type="ChEBI" id="CHEBI:29035"/>
    </cofactor>
    <text evidence="8">Binds 1 Mn(2+) ion per subunit.</text>
</comment>
<feature type="binding site" evidence="8">
    <location>
        <position position="251"/>
    </location>
    <ligand>
        <name>Mn(2+)</name>
        <dbReference type="ChEBI" id="CHEBI:29035"/>
    </ligand>
</feature>
<dbReference type="EMBL" id="CP089984">
    <property type="protein sequence ID" value="WXB12487.1"/>
    <property type="molecule type" value="Genomic_DNA"/>
</dbReference>
<feature type="compositionally biased region" description="Polar residues" evidence="9">
    <location>
        <begin position="392"/>
        <end position="401"/>
    </location>
</feature>
<feature type="domain" description="Phosphoenolpyruvate carboxykinase C-terminal P-loop" evidence="10">
    <location>
        <begin position="247"/>
        <end position="601"/>
    </location>
</feature>
<keyword evidence="8" id="KW-0312">Gluconeogenesis</keyword>
<dbReference type="Gene3D" id="3.40.449.10">
    <property type="entry name" value="Phosphoenolpyruvate Carboxykinase, domain 1"/>
    <property type="match status" value="1"/>
</dbReference>